<dbReference type="InterPro" id="IPR029058">
    <property type="entry name" value="AB_hydrolase_fold"/>
</dbReference>
<proteinExistence type="predicted"/>
<keyword evidence="4" id="KW-1185">Reference proteome</keyword>
<comment type="caution">
    <text evidence="3">The sequence shown here is derived from an EMBL/GenBank/DDBJ whole genome shotgun (WGS) entry which is preliminary data.</text>
</comment>
<dbReference type="SUPFAM" id="SSF53474">
    <property type="entry name" value="alpha/beta-Hydrolases"/>
    <property type="match status" value="1"/>
</dbReference>
<gene>
    <name evidence="3" type="ORF">CPB84DRAFT_237865</name>
</gene>
<dbReference type="Pfam" id="PF12697">
    <property type="entry name" value="Abhydrolase_6"/>
    <property type="match status" value="1"/>
</dbReference>
<evidence type="ECO:0000313" key="4">
    <source>
        <dbReference type="Proteomes" id="UP000724874"/>
    </source>
</evidence>
<dbReference type="EMBL" id="JADNYJ010000013">
    <property type="protein sequence ID" value="KAF8907818.1"/>
    <property type="molecule type" value="Genomic_DNA"/>
</dbReference>
<accession>A0A9P5TRN9</accession>
<dbReference type="InterPro" id="IPR000073">
    <property type="entry name" value="AB_hydrolase_1"/>
</dbReference>
<dbReference type="GO" id="GO:0016787">
    <property type="term" value="F:hydrolase activity"/>
    <property type="evidence" value="ECO:0007669"/>
    <property type="project" value="UniProtKB-KW"/>
</dbReference>
<evidence type="ECO:0000313" key="3">
    <source>
        <dbReference type="EMBL" id="KAF8907818.1"/>
    </source>
</evidence>
<organism evidence="3 4">
    <name type="scientific">Gymnopilus junonius</name>
    <name type="common">Spectacular rustgill mushroom</name>
    <name type="synonym">Gymnopilus spectabilis subsp. junonius</name>
    <dbReference type="NCBI Taxonomy" id="109634"/>
    <lineage>
        <taxon>Eukaryota</taxon>
        <taxon>Fungi</taxon>
        <taxon>Dikarya</taxon>
        <taxon>Basidiomycota</taxon>
        <taxon>Agaricomycotina</taxon>
        <taxon>Agaricomycetes</taxon>
        <taxon>Agaricomycetidae</taxon>
        <taxon>Agaricales</taxon>
        <taxon>Agaricineae</taxon>
        <taxon>Hymenogastraceae</taxon>
        <taxon>Gymnopilus</taxon>
    </lineage>
</organism>
<dbReference type="OrthoDB" id="94039at2759"/>
<keyword evidence="3" id="KW-0378">Hydrolase</keyword>
<evidence type="ECO:0000259" key="2">
    <source>
        <dbReference type="Pfam" id="PF12697"/>
    </source>
</evidence>
<protein>
    <submittedName>
        <fullName evidence="3">Alpha/beta hydrolase family-domain-containing protein</fullName>
    </submittedName>
</protein>
<dbReference type="Gene3D" id="3.40.50.1820">
    <property type="entry name" value="alpha/beta hydrolase"/>
    <property type="match status" value="1"/>
</dbReference>
<name>A0A9P5TRN9_GYMJU</name>
<reference evidence="3" key="1">
    <citation type="submission" date="2020-11" db="EMBL/GenBank/DDBJ databases">
        <authorList>
            <consortium name="DOE Joint Genome Institute"/>
            <person name="Ahrendt S."/>
            <person name="Riley R."/>
            <person name="Andreopoulos W."/>
            <person name="LaButti K."/>
            <person name="Pangilinan J."/>
            <person name="Ruiz-duenas F.J."/>
            <person name="Barrasa J.M."/>
            <person name="Sanchez-Garcia M."/>
            <person name="Camarero S."/>
            <person name="Miyauchi S."/>
            <person name="Serrano A."/>
            <person name="Linde D."/>
            <person name="Babiker R."/>
            <person name="Drula E."/>
            <person name="Ayuso-Fernandez I."/>
            <person name="Pacheco R."/>
            <person name="Padilla G."/>
            <person name="Ferreira P."/>
            <person name="Barriuso J."/>
            <person name="Kellner H."/>
            <person name="Castanera R."/>
            <person name="Alfaro M."/>
            <person name="Ramirez L."/>
            <person name="Pisabarro A.G."/>
            <person name="Kuo A."/>
            <person name="Tritt A."/>
            <person name="Lipzen A."/>
            <person name="He G."/>
            <person name="Yan M."/>
            <person name="Ng V."/>
            <person name="Cullen D."/>
            <person name="Martin F."/>
            <person name="Rosso M.-N."/>
            <person name="Henrissat B."/>
            <person name="Hibbett D."/>
            <person name="Martinez A.T."/>
            <person name="Grigoriev I.V."/>
        </authorList>
    </citation>
    <scope>NUCLEOTIDE SEQUENCE</scope>
    <source>
        <strain evidence="3">AH 44721</strain>
    </source>
</reference>
<feature type="domain" description="AB hydrolase-1" evidence="2">
    <location>
        <begin position="161"/>
        <end position="455"/>
    </location>
</feature>
<feature type="region of interest" description="Disordered" evidence="1">
    <location>
        <begin position="1"/>
        <end position="22"/>
    </location>
</feature>
<evidence type="ECO:0000256" key="1">
    <source>
        <dbReference type="SAM" id="MobiDB-lite"/>
    </source>
</evidence>
<dbReference type="Proteomes" id="UP000724874">
    <property type="component" value="Unassembled WGS sequence"/>
</dbReference>
<sequence>MDPLSGKPHFPYPPGPIRGEQTVNPRRKLAPLLEPPTLVPLPNPLPKALHRKCAFTSTHTLSVHILPAAFPRAPSARGKINVPPLESFKGKTTKADRKKWLDQTVEQMFWELQESQKVFPDPKANIEVGQIGLWSTVLRIRRNKSAVEEGKDVKGITLVATHPIGFHKEIWEPTFRHLIEMTESSSSSVRIEEIWSLEAVNHGDAGLINDRYLPKSIDRSDYGRDIANFLIHHLPEGADSFGKDLPIQLSRLPSSISSSRVSHGFSDRNVVSLGHSLGGDATALCGISYPKLFSAMILLETTLFPVSYKKKGSPIILSTLGRRSSWPSREEARKGFLKAPLFQAFDPEVLDIYVEHGLYEDEKTGEVRLKCEPAWEASEFNERRSMNEGWELLPTLDERIELRWIMGGKDSASDLVGGPEAARSTVWRRARNASNVRIPGAGHLVVQEKPRETAEDIALFLNHKFGRAKRQSKL</sequence>
<dbReference type="AlphaFoldDB" id="A0A9P5TRN9"/>